<dbReference type="HOGENOM" id="CLU_038241_1_0_11"/>
<dbReference type="OrthoDB" id="3218196at2"/>
<gene>
    <name evidence="2" type="ordered locus">MLP_32030</name>
</gene>
<protein>
    <recommendedName>
        <fullName evidence="4">Secreted protein</fullName>
    </recommendedName>
</protein>
<reference evidence="2 3" key="1">
    <citation type="submission" date="2011-05" db="EMBL/GenBank/DDBJ databases">
        <title>Whole genome sequence of Microlunatus phosphovorus NM-1.</title>
        <authorList>
            <person name="Hosoyama A."/>
            <person name="Sasaki K."/>
            <person name="Harada T."/>
            <person name="Igarashi R."/>
            <person name="Kawakoshi A."/>
            <person name="Sasagawa M."/>
            <person name="Fukada J."/>
            <person name="Nakamura S."/>
            <person name="Katano Y."/>
            <person name="Hanada S."/>
            <person name="Kamagata Y."/>
            <person name="Nakamura N."/>
            <person name="Yamazaki S."/>
            <person name="Fujita N."/>
        </authorList>
    </citation>
    <scope>NUCLEOTIDE SEQUENCE [LARGE SCALE GENOMIC DNA]</scope>
    <source>
        <strain evidence="3">ATCC 700054 / DSM 10555 / JCM 9379 / NBRC 101784 / NCIMB 13414 / VKM Ac-1990 / NM-1</strain>
    </source>
</reference>
<feature type="transmembrane region" description="Helical" evidence="1">
    <location>
        <begin position="211"/>
        <end position="233"/>
    </location>
</feature>
<proteinExistence type="predicted"/>
<keyword evidence="1" id="KW-0812">Transmembrane</keyword>
<evidence type="ECO:0000313" key="3">
    <source>
        <dbReference type="Proteomes" id="UP000007947"/>
    </source>
</evidence>
<accession>F5XLF1</accession>
<evidence type="ECO:0000313" key="2">
    <source>
        <dbReference type="EMBL" id="BAK36217.1"/>
    </source>
</evidence>
<keyword evidence="1" id="KW-1133">Transmembrane helix</keyword>
<organism evidence="2 3">
    <name type="scientific">Microlunatus phosphovorus (strain ATCC 700054 / DSM 10555 / JCM 9379 / NBRC 101784 / NCIMB 13414 / VKM Ac-1990 / NM-1)</name>
    <dbReference type="NCBI Taxonomy" id="1032480"/>
    <lineage>
        <taxon>Bacteria</taxon>
        <taxon>Bacillati</taxon>
        <taxon>Actinomycetota</taxon>
        <taxon>Actinomycetes</taxon>
        <taxon>Propionibacteriales</taxon>
        <taxon>Propionibacteriaceae</taxon>
        <taxon>Microlunatus</taxon>
    </lineage>
</organism>
<keyword evidence="3" id="KW-1185">Reference proteome</keyword>
<dbReference type="Proteomes" id="UP000007947">
    <property type="component" value="Chromosome"/>
</dbReference>
<dbReference type="eggNOG" id="COG5278">
    <property type="taxonomic scope" value="Bacteria"/>
</dbReference>
<dbReference type="RefSeq" id="WP_013864080.1">
    <property type="nucleotide sequence ID" value="NC_015635.1"/>
</dbReference>
<name>F5XLF1_MICPN</name>
<dbReference type="EMBL" id="AP012204">
    <property type="protein sequence ID" value="BAK36217.1"/>
    <property type="molecule type" value="Genomic_DNA"/>
</dbReference>
<keyword evidence="1" id="KW-0472">Membrane</keyword>
<dbReference type="STRING" id="1032480.MLP_32030"/>
<evidence type="ECO:0008006" key="4">
    <source>
        <dbReference type="Google" id="ProtNLM"/>
    </source>
</evidence>
<feature type="transmembrane region" description="Helical" evidence="1">
    <location>
        <begin position="245"/>
        <end position="265"/>
    </location>
</feature>
<dbReference type="AlphaFoldDB" id="F5XLF1"/>
<feature type="transmembrane region" description="Helical" evidence="1">
    <location>
        <begin position="395"/>
        <end position="416"/>
    </location>
</feature>
<evidence type="ECO:0000256" key="1">
    <source>
        <dbReference type="SAM" id="Phobius"/>
    </source>
</evidence>
<feature type="transmembrane region" description="Helical" evidence="1">
    <location>
        <begin position="52"/>
        <end position="73"/>
    </location>
</feature>
<sequence>MTQPSAAAATAPVAAPGVPSLAVPVASALPAPSVPRSKPRDTPRELRRLTTAVITLSLVFGLLGLSLFTLLTWSMQRASGATAQTIRIQQIQTNLQRADANATNAFLVGGLEPADQRAAYEEAITTASRLIAEAADAEPADQAALAALNVELVDYTENIELARANNRQGFPIGAQYLRLASSGLRADALPILQNLVDANALRASSQMKVTIAIPIAIIELVLLGGLVWGQVWLAKRFRRRFNVPLAISTGIGVVSIIVTTVLISWSAASLAGVRDGNFADVRAASNARVAANDAKSNESLTLIARGSGGAFQEAWQASADSVAADITRFRDLGSLWQPYVDVHTEIRALDDGGQWDKAVQLATSKSNTTFDAFDQAVARQVDGSGAATTAGLARLMPWMIVGALLAAAAGVTMAALGRRGVQQRLKEYR</sequence>
<dbReference type="KEGG" id="mph:MLP_32030"/>